<accession>I9Q5N2</accession>
<dbReference type="AlphaFoldDB" id="I9Q5N2"/>
<protein>
    <submittedName>
        <fullName evidence="2">BabC</fullName>
    </submittedName>
</protein>
<evidence type="ECO:0000313" key="2">
    <source>
        <dbReference type="EMBL" id="EJB28559.1"/>
    </source>
</evidence>
<dbReference type="EMBL" id="AKNU01000004">
    <property type="protein sequence ID" value="EJB28559.1"/>
    <property type="molecule type" value="Genomic_DNA"/>
</dbReference>
<name>I9Q5N2_HELPX</name>
<evidence type="ECO:0000259" key="1">
    <source>
        <dbReference type="Pfam" id="PF18304"/>
    </source>
</evidence>
<dbReference type="Pfam" id="PF18304">
    <property type="entry name" value="SabA_adhesion"/>
    <property type="match status" value="1"/>
</dbReference>
<dbReference type="PATRIC" id="fig|992026.3.peg.1130"/>
<evidence type="ECO:0000313" key="3">
    <source>
        <dbReference type="Proteomes" id="UP000003402"/>
    </source>
</evidence>
<reference evidence="2 3" key="1">
    <citation type="journal article" date="2013" name="Pathog. Dis.">
        <title>Genome sequences of 65 Helicobacter pylori strains isolated from asymptomatic individuals and patients with gastric cancer, peptic ulcer disease, or gastritis.</title>
        <authorList>
            <person name="Blanchard T.G."/>
            <person name="Czinn S.J."/>
            <person name="Correa P."/>
            <person name="Nakazawa T."/>
            <person name="Keelan M."/>
            <person name="Morningstar L."/>
            <person name="Santana-Cruz I."/>
            <person name="Maroo A."/>
            <person name="McCracken C."/>
            <person name="Shefchek K."/>
            <person name="Daugherty S."/>
            <person name="Song Y."/>
            <person name="Fraser C.M."/>
            <person name="Fricke W.F."/>
        </authorList>
    </citation>
    <scope>NUCLEOTIDE SEQUENCE [LARGE SCALE GENOMIC DNA]</scope>
    <source>
        <strain evidence="2 3">NQ4099</strain>
    </source>
</reference>
<sequence>MVKNTKGIQDLSDRYENLNNLLTRYSTLNTLIKLSADPSAVSGAINNLNAGATGLLKEKTNSPAYQAVSLALNAAVGLWNTIGYAVMCGNGNGTGGGPGSVIFNNEPGQGSTQITCNRYEATGLGKSMSIDEFKKLNEAYQIIQQALKKQSGFPELGGQGTSVNVEYKYECKQSST</sequence>
<organism evidence="2 3">
    <name type="scientific">Helicobacter pylori NQ4099</name>
    <dbReference type="NCBI Taxonomy" id="992026"/>
    <lineage>
        <taxon>Bacteria</taxon>
        <taxon>Pseudomonadati</taxon>
        <taxon>Campylobacterota</taxon>
        <taxon>Epsilonproteobacteria</taxon>
        <taxon>Campylobacterales</taxon>
        <taxon>Helicobacteraceae</taxon>
        <taxon>Helicobacter</taxon>
    </lineage>
</organism>
<dbReference type="Proteomes" id="UP000003402">
    <property type="component" value="Unassembled WGS sequence"/>
</dbReference>
<proteinExistence type="predicted"/>
<gene>
    <name evidence="2" type="primary">babC</name>
    <name evidence="2" type="ORF">HPNQ4099_1157</name>
</gene>
<feature type="domain" description="SabA N-terminal extracellular adhesion" evidence="1">
    <location>
        <begin position="8"/>
        <end position="175"/>
    </location>
</feature>
<comment type="caution">
    <text evidence="2">The sequence shown here is derived from an EMBL/GenBank/DDBJ whole genome shotgun (WGS) entry which is preliminary data.</text>
</comment>
<dbReference type="InterPro" id="IPR040838">
    <property type="entry name" value="SabA_N_adhesion"/>
</dbReference>